<evidence type="ECO:0000313" key="1">
    <source>
        <dbReference type="EnsemblPlants" id="AET5Gv20146000.26"/>
    </source>
</evidence>
<dbReference type="Gramene" id="AET5Gv20146000.3">
    <property type="protein sequence ID" value="AET5Gv20146000.3"/>
    <property type="gene ID" value="AET5Gv20146000"/>
</dbReference>
<evidence type="ECO:0000313" key="2">
    <source>
        <dbReference type="Proteomes" id="UP000015105"/>
    </source>
</evidence>
<dbReference type="EnsemblPlants" id="AET5Gv20146000.3">
    <property type="protein sequence ID" value="AET5Gv20146000.3"/>
    <property type="gene ID" value="AET5Gv20146000"/>
</dbReference>
<dbReference type="Gramene" id="AET5Gv20146000.2">
    <property type="protein sequence ID" value="AET5Gv20146000.2"/>
    <property type="gene ID" value="AET5Gv20146000"/>
</dbReference>
<protein>
    <submittedName>
        <fullName evidence="1">Uncharacterized protein</fullName>
    </submittedName>
</protein>
<dbReference type="AlphaFoldDB" id="A0A453JPC2"/>
<reference evidence="2" key="1">
    <citation type="journal article" date="2014" name="Science">
        <title>Ancient hybridizations among the ancestral genomes of bread wheat.</title>
        <authorList>
            <consortium name="International Wheat Genome Sequencing Consortium,"/>
            <person name="Marcussen T."/>
            <person name="Sandve S.R."/>
            <person name="Heier L."/>
            <person name="Spannagl M."/>
            <person name="Pfeifer M."/>
            <person name="Jakobsen K.S."/>
            <person name="Wulff B.B."/>
            <person name="Steuernagel B."/>
            <person name="Mayer K.F."/>
            <person name="Olsen O.A."/>
        </authorList>
    </citation>
    <scope>NUCLEOTIDE SEQUENCE [LARGE SCALE GENOMIC DNA]</scope>
    <source>
        <strain evidence="2">cv. AL8/78</strain>
    </source>
</reference>
<sequence length="134" mass="15205">MQGVSTYYRVIIDQFMTEVLRFSYLCILLKNMLAAIKTTCPAELETMKTLECEGNQPGATLYLQNRSKDIIGVEANYALKLADNPPKRFKLDEHEVAMLGKKRARRTVIINDEDVKQAGIMTISTPQASVSWCW</sequence>
<dbReference type="Proteomes" id="UP000015105">
    <property type="component" value="Chromosome 5D"/>
</dbReference>
<reference evidence="2" key="2">
    <citation type="journal article" date="2017" name="Nat. Plants">
        <title>The Aegilops tauschii genome reveals multiple impacts of transposons.</title>
        <authorList>
            <person name="Zhao G."/>
            <person name="Zou C."/>
            <person name="Li K."/>
            <person name="Wang K."/>
            <person name="Li T."/>
            <person name="Gao L."/>
            <person name="Zhang X."/>
            <person name="Wang H."/>
            <person name="Yang Z."/>
            <person name="Liu X."/>
            <person name="Jiang W."/>
            <person name="Mao L."/>
            <person name="Kong X."/>
            <person name="Jiao Y."/>
            <person name="Jia J."/>
        </authorList>
    </citation>
    <scope>NUCLEOTIDE SEQUENCE [LARGE SCALE GENOMIC DNA]</scope>
    <source>
        <strain evidence="2">cv. AL8/78</strain>
    </source>
</reference>
<reference evidence="1" key="3">
    <citation type="journal article" date="2017" name="Nature">
        <title>Genome sequence of the progenitor of the wheat D genome Aegilops tauschii.</title>
        <authorList>
            <person name="Luo M.C."/>
            <person name="Gu Y.Q."/>
            <person name="Puiu D."/>
            <person name="Wang H."/>
            <person name="Twardziok S.O."/>
            <person name="Deal K.R."/>
            <person name="Huo N."/>
            <person name="Zhu T."/>
            <person name="Wang L."/>
            <person name="Wang Y."/>
            <person name="McGuire P.E."/>
            <person name="Liu S."/>
            <person name="Long H."/>
            <person name="Ramasamy R.K."/>
            <person name="Rodriguez J.C."/>
            <person name="Van S.L."/>
            <person name="Yuan L."/>
            <person name="Wang Z."/>
            <person name="Xia Z."/>
            <person name="Xiao L."/>
            <person name="Anderson O.D."/>
            <person name="Ouyang S."/>
            <person name="Liang Y."/>
            <person name="Zimin A.V."/>
            <person name="Pertea G."/>
            <person name="Qi P."/>
            <person name="Bennetzen J.L."/>
            <person name="Dai X."/>
            <person name="Dawson M.W."/>
            <person name="Muller H.G."/>
            <person name="Kugler K."/>
            <person name="Rivarola-Duarte L."/>
            <person name="Spannagl M."/>
            <person name="Mayer K.F.X."/>
            <person name="Lu F.H."/>
            <person name="Bevan M.W."/>
            <person name="Leroy P."/>
            <person name="Li P."/>
            <person name="You F.M."/>
            <person name="Sun Q."/>
            <person name="Liu Z."/>
            <person name="Lyons E."/>
            <person name="Wicker T."/>
            <person name="Salzberg S.L."/>
            <person name="Devos K.M."/>
            <person name="Dvorak J."/>
        </authorList>
    </citation>
    <scope>NUCLEOTIDE SEQUENCE [LARGE SCALE GENOMIC DNA]</scope>
    <source>
        <strain evidence="1">cv. AL8/78</strain>
    </source>
</reference>
<accession>A0A453JPC2</accession>
<reference evidence="1" key="4">
    <citation type="submission" date="2019-03" db="UniProtKB">
        <authorList>
            <consortium name="EnsemblPlants"/>
        </authorList>
    </citation>
    <scope>IDENTIFICATION</scope>
</reference>
<dbReference type="Gramene" id="AET5Gv20146000.26">
    <property type="protein sequence ID" value="AET5Gv20146000.26"/>
    <property type="gene ID" value="AET5Gv20146000"/>
</dbReference>
<dbReference type="EnsemblPlants" id="AET5Gv20146000.26">
    <property type="protein sequence ID" value="AET5Gv20146000.26"/>
    <property type="gene ID" value="AET5Gv20146000"/>
</dbReference>
<dbReference type="EnsemblPlants" id="AET5Gv20146000.2">
    <property type="protein sequence ID" value="AET5Gv20146000.2"/>
    <property type="gene ID" value="AET5Gv20146000"/>
</dbReference>
<proteinExistence type="predicted"/>
<organism evidence="1 2">
    <name type="scientific">Aegilops tauschii subsp. strangulata</name>
    <name type="common">Goatgrass</name>
    <dbReference type="NCBI Taxonomy" id="200361"/>
    <lineage>
        <taxon>Eukaryota</taxon>
        <taxon>Viridiplantae</taxon>
        <taxon>Streptophyta</taxon>
        <taxon>Embryophyta</taxon>
        <taxon>Tracheophyta</taxon>
        <taxon>Spermatophyta</taxon>
        <taxon>Magnoliopsida</taxon>
        <taxon>Liliopsida</taxon>
        <taxon>Poales</taxon>
        <taxon>Poaceae</taxon>
        <taxon>BOP clade</taxon>
        <taxon>Pooideae</taxon>
        <taxon>Triticodae</taxon>
        <taxon>Triticeae</taxon>
        <taxon>Triticinae</taxon>
        <taxon>Aegilops</taxon>
    </lineage>
</organism>
<reference evidence="1" key="5">
    <citation type="journal article" date="2021" name="G3 (Bethesda)">
        <title>Aegilops tauschii genome assembly Aet v5.0 features greater sequence contiguity and improved annotation.</title>
        <authorList>
            <person name="Wang L."/>
            <person name="Zhu T."/>
            <person name="Rodriguez J.C."/>
            <person name="Deal K.R."/>
            <person name="Dubcovsky J."/>
            <person name="McGuire P.E."/>
            <person name="Lux T."/>
            <person name="Spannagl M."/>
            <person name="Mayer K.F.X."/>
            <person name="Baldrich P."/>
            <person name="Meyers B.C."/>
            <person name="Huo N."/>
            <person name="Gu Y.Q."/>
            <person name="Zhou H."/>
            <person name="Devos K.M."/>
            <person name="Bennetzen J.L."/>
            <person name="Unver T."/>
            <person name="Budak H."/>
            <person name="Gulick P.J."/>
            <person name="Galiba G."/>
            <person name="Kalapos B."/>
            <person name="Nelson D.R."/>
            <person name="Li P."/>
            <person name="You F.M."/>
            <person name="Luo M.C."/>
            <person name="Dvorak J."/>
        </authorList>
    </citation>
    <scope>NUCLEOTIDE SEQUENCE [LARGE SCALE GENOMIC DNA]</scope>
    <source>
        <strain evidence="1">cv. AL8/78</strain>
    </source>
</reference>
<name>A0A453JPC2_AEGTS</name>
<keyword evidence="2" id="KW-1185">Reference proteome</keyword>